<accession>I0YNZ1</accession>
<dbReference type="GeneID" id="17038086"/>
<comment type="caution">
    <text evidence="3">The sequence shown here is derived from an EMBL/GenBank/DDBJ whole genome shotgun (WGS) entry which is preliminary data.</text>
</comment>
<dbReference type="EMBL" id="AGSI01000016">
    <property type="protein sequence ID" value="EIE20110.1"/>
    <property type="molecule type" value="Genomic_DNA"/>
</dbReference>
<sequence length="161" mass="18160">MFIYLQQGLSWRSKQQKCRQLRAHAEPEAEESTSERTELDNGDSDAGVDVPPALTGNSKFASALQAALKRSGDAGVLTAGEPAERKHEPPRPTALEEVLLTALRDSRRNLVMIEQGKKELEAAKEREQMQFDRLQFAYKKATRDAAYARTMEMLLERERAK</sequence>
<feature type="region of interest" description="Disordered" evidence="2">
    <location>
        <begin position="73"/>
        <end position="93"/>
    </location>
</feature>
<evidence type="ECO:0000256" key="1">
    <source>
        <dbReference type="SAM" id="Coils"/>
    </source>
</evidence>
<protein>
    <recommendedName>
        <fullName evidence="5">No apical meristem-associated C-terminal domain-containing protein</fullName>
    </recommendedName>
</protein>
<reference evidence="3 4" key="1">
    <citation type="journal article" date="2012" name="Genome Biol.">
        <title>The genome of the polar eukaryotic microalga coccomyxa subellipsoidea reveals traits of cold adaptation.</title>
        <authorList>
            <person name="Blanc G."/>
            <person name="Agarkova I."/>
            <person name="Grimwood J."/>
            <person name="Kuo A."/>
            <person name="Brueggeman A."/>
            <person name="Dunigan D."/>
            <person name="Gurnon J."/>
            <person name="Ladunga I."/>
            <person name="Lindquist E."/>
            <person name="Lucas S."/>
            <person name="Pangilinan J."/>
            <person name="Proschold T."/>
            <person name="Salamov A."/>
            <person name="Schmutz J."/>
            <person name="Weeks D."/>
            <person name="Yamada T."/>
            <person name="Claverie J.M."/>
            <person name="Grigoriev I."/>
            <person name="Van Etten J."/>
            <person name="Lomsadze A."/>
            <person name="Borodovsky M."/>
        </authorList>
    </citation>
    <scope>NUCLEOTIDE SEQUENCE [LARGE SCALE GENOMIC DNA]</scope>
    <source>
        <strain evidence="3 4">C-169</strain>
    </source>
</reference>
<dbReference type="AlphaFoldDB" id="I0YNZ1"/>
<dbReference type="eggNOG" id="ENOG502T239">
    <property type="taxonomic scope" value="Eukaryota"/>
</dbReference>
<dbReference type="KEGG" id="csl:COCSUDRAFT_44079"/>
<name>I0YNZ1_COCSC</name>
<gene>
    <name evidence="3" type="ORF">COCSUDRAFT_44079</name>
</gene>
<evidence type="ECO:0000313" key="3">
    <source>
        <dbReference type="EMBL" id="EIE20110.1"/>
    </source>
</evidence>
<evidence type="ECO:0000313" key="4">
    <source>
        <dbReference type="Proteomes" id="UP000007264"/>
    </source>
</evidence>
<feature type="region of interest" description="Disordered" evidence="2">
    <location>
        <begin position="12"/>
        <end position="53"/>
    </location>
</feature>
<feature type="compositionally biased region" description="Basic and acidic residues" evidence="2">
    <location>
        <begin position="23"/>
        <end position="39"/>
    </location>
</feature>
<dbReference type="OrthoDB" id="551114at2759"/>
<dbReference type="RefSeq" id="XP_005644654.1">
    <property type="nucleotide sequence ID" value="XM_005644597.1"/>
</dbReference>
<feature type="coiled-coil region" evidence="1">
    <location>
        <begin position="103"/>
        <end position="137"/>
    </location>
</feature>
<evidence type="ECO:0008006" key="5">
    <source>
        <dbReference type="Google" id="ProtNLM"/>
    </source>
</evidence>
<proteinExistence type="predicted"/>
<keyword evidence="4" id="KW-1185">Reference proteome</keyword>
<evidence type="ECO:0000256" key="2">
    <source>
        <dbReference type="SAM" id="MobiDB-lite"/>
    </source>
</evidence>
<organism evidence="3 4">
    <name type="scientific">Coccomyxa subellipsoidea (strain C-169)</name>
    <name type="common">Green microalga</name>
    <dbReference type="NCBI Taxonomy" id="574566"/>
    <lineage>
        <taxon>Eukaryota</taxon>
        <taxon>Viridiplantae</taxon>
        <taxon>Chlorophyta</taxon>
        <taxon>core chlorophytes</taxon>
        <taxon>Trebouxiophyceae</taxon>
        <taxon>Trebouxiophyceae incertae sedis</taxon>
        <taxon>Coccomyxaceae</taxon>
        <taxon>Coccomyxa</taxon>
        <taxon>Coccomyxa subellipsoidea</taxon>
    </lineage>
</organism>
<dbReference type="Proteomes" id="UP000007264">
    <property type="component" value="Unassembled WGS sequence"/>
</dbReference>
<keyword evidence="1" id="KW-0175">Coiled coil</keyword>